<dbReference type="InterPro" id="IPR001245">
    <property type="entry name" value="Ser-Thr/Tyr_kinase_cat_dom"/>
</dbReference>
<dbReference type="SUPFAM" id="SSF56112">
    <property type="entry name" value="Protein kinase-like (PK-like)"/>
    <property type="match status" value="1"/>
</dbReference>
<feature type="domain" description="Serine-threonine/tyrosine-protein kinase catalytic" evidence="1">
    <location>
        <begin position="2"/>
        <end position="64"/>
    </location>
</feature>
<dbReference type="EMBL" id="CAJOBA010042074">
    <property type="protein sequence ID" value="CAF4126244.1"/>
    <property type="molecule type" value="Genomic_DNA"/>
</dbReference>
<dbReference type="Proteomes" id="UP000677228">
    <property type="component" value="Unassembled WGS sequence"/>
</dbReference>
<dbReference type="AlphaFoldDB" id="A0A8S2QQB6"/>
<dbReference type="Gene3D" id="1.10.510.10">
    <property type="entry name" value="Transferase(Phosphotransferase) domain 1"/>
    <property type="match status" value="1"/>
</dbReference>
<dbReference type="Pfam" id="PF07714">
    <property type="entry name" value="PK_Tyr_Ser-Thr"/>
    <property type="match status" value="1"/>
</dbReference>
<evidence type="ECO:0000313" key="3">
    <source>
        <dbReference type="EMBL" id="CAF4126244.1"/>
    </source>
</evidence>
<sequence>MGVTMWEAFSKATIPWSNIETDEEVCQSVTSGETLSKPDETWIMILTTMAFNAQERPTFSQLRRSPIRLQYQLENLTHSHFELMNKFQKLLHVDMNEVVIGIAVEQTLVNLNGLNIDQTGATFRRIPDTNITVFRLRIPDDNDLKTFTKYHSEHFKNFIIRHEREPTRDGLKY</sequence>
<reference evidence="3" key="1">
    <citation type="submission" date="2021-02" db="EMBL/GenBank/DDBJ databases">
        <authorList>
            <person name="Nowell W R."/>
        </authorList>
    </citation>
    <scope>NUCLEOTIDE SEQUENCE</scope>
</reference>
<dbReference type="Proteomes" id="UP000682733">
    <property type="component" value="Unassembled WGS sequence"/>
</dbReference>
<name>A0A8S2QQB6_9BILA</name>
<evidence type="ECO:0000313" key="4">
    <source>
        <dbReference type="Proteomes" id="UP000682733"/>
    </source>
</evidence>
<comment type="caution">
    <text evidence="3">The sequence shown here is derived from an EMBL/GenBank/DDBJ whole genome shotgun (WGS) entry which is preliminary data.</text>
</comment>
<accession>A0A8S2QQB6</accession>
<dbReference type="InterPro" id="IPR011009">
    <property type="entry name" value="Kinase-like_dom_sf"/>
</dbReference>
<proteinExistence type="predicted"/>
<organism evidence="3 4">
    <name type="scientific">Didymodactylos carnosus</name>
    <dbReference type="NCBI Taxonomy" id="1234261"/>
    <lineage>
        <taxon>Eukaryota</taxon>
        <taxon>Metazoa</taxon>
        <taxon>Spiralia</taxon>
        <taxon>Gnathifera</taxon>
        <taxon>Rotifera</taxon>
        <taxon>Eurotatoria</taxon>
        <taxon>Bdelloidea</taxon>
        <taxon>Philodinida</taxon>
        <taxon>Philodinidae</taxon>
        <taxon>Didymodactylos</taxon>
    </lineage>
</organism>
<dbReference type="GO" id="GO:0004672">
    <property type="term" value="F:protein kinase activity"/>
    <property type="evidence" value="ECO:0007669"/>
    <property type="project" value="InterPro"/>
</dbReference>
<gene>
    <name evidence="2" type="ORF">OVA965_LOCUS29264</name>
    <name evidence="3" type="ORF">TMI583_LOCUS30030</name>
</gene>
<protein>
    <recommendedName>
        <fullName evidence="1">Serine-threonine/tyrosine-protein kinase catalytic domain-containing protein</fullName>
    </recommendedName>
</protein>
<evidence type="ECO:0000313" key="2">
    <source>
        <dbReference type="EMBL" id="CAF1317144.1"/>
    </source>
</evidence>
<dbReference type="EMBL" id="CAJNOK010020477">
    <property type="protein sequence ID" value="CAF1317144.1"/>
    <property type="molecule type" value="Genomic_DNA"/>
</dbReference>
<evidence type="ECO:0000259" key="1">
    <source>
        <dbReference type="Pfam" id="PF07714"/>
    </source>
</evidence>